<dbReference type="InterPro" id="IPR005828">
    <property type="entry name" value="MFS_sugar_transport-like"/>
</dbReference>
<dbReference type="NCBIfam" id="TIGR00879">
    <property type="entry name" value="SP"/>
    <property type="match status" value="1"/>
</dbReference>
<feature type="domain" description="Major facilitator superfamily (MFS) profile" evidence="11">
    <location>
        <begin position="22"/>
        <end position="494"/>
    </location>
</feature>
<dbReference type="Proteomes" id="UP000037751">
    <property type="component" value="Unassembled WGS sequence"/>
</dbReference>
<evidence type="ECO:0000256" key="4">
    <source>
        <dbReference type="ARBA" id="ARBA00022692"/>
    </source>
</evidence>
<keyword evidence="5 10" id="KW-1133">Transmembrane helix</keyword>
<accession>A0A0M9VN09</accession>
<evidence type="ECO:0000256" key="7">
    <source>
        <dbReference type="ARBA" id="ARBA00049119"/>
    </source>
</evidence>
<feature type="transmembrane region" description="Helical" evidence="10">
    <location>
        <begin position="472"/>
        <end position="490"/>
    </location>
</feature>
<organism evidence="12 13">
    <name type="scientific">Malassezia pachydermatis</name>
    <dbReference type="NCBI Taxonomy" id="77020"/>
    <lineage>
        <taxon>Eukaryota</taxon>
        <taxon>Fungi</taxon>
        <taxon>Dikarya</taxon>
        <taxon>Basidiomycota</taxon>
        <taxon>Ustilaginomycotina</taxon>
        <taxon>Malasseziomycetes</taxon>
        <taxon>Malasseziales</taxon>
        <taxon>Malasseziaceae</taxon>
        <taxon>Malassezia</taxon>
    </lineage>
</organism>
<evidence type="ECO:0000256" key="3">
    <source>
        <dbReference type="ARBA" id="ARBA00022448"/>
    </source>
</evidence>
<feature type="region of interest" description="Disordered" evidence="9">
    <location>
        <begin position="579"/>
        <end position="613"/>
    </location>
</feature>
<dbReference type="SUPFAM" id="SSF103473">
    <property type="entry name" value="MFS general substrate transporter"/>
    <property type="match status" value="1"/>
</dbReference>
<evidence type="ECO:0000256" key="2">
    <source>
        <dbReference type="ARBA" id="ARBA00010992"/>
    </source>
</evidence>
<dbReference type="GO" id="GO:0016020">
    <property type="term" value="C:membrane"/>
    <property type="evidence" value="ECO:0007669"/>
    <property type="project" value="UniProtKB-SubCell"/>
</dbReference>
<dbReference type="Pfam" id="PF00083">
    <property type="entry name" value="Sugar_tr"/>
    <property type="match status" value="1"/>
</dbReference>
<name>A0A0M9VN09_9BASI</name>
<dbReference type="GO" id="GO:0005351">
    <property type="term" value="F:carbohydrate:proton symporter activity"/>
    <property type="evidence" value="ECO:0007669"/>
    <property type="project" value="TreeGrafter"/>
</dbReference>
<dbReference type="VEuPathDB" id="FungiDB:Malapachy_0540"/>
<feature type="transmembrane region" description="Helical" evidence="10">
    <location>
        <begin position="16"/>
        <end position="35"/>
    </location>
</feature>
<dbReference type="InterPro" id="IPR020846">
    <property type="entry name" value="MFS_dom"/>
</dbReference>
<reference evidence="12 13" key="1">
    <citation type="submission" date="2015-07" db="EMBL/GenBank/DDBJ databases">
        <title>Draft Genome Sequence of Malassezia furfur CBS1878 and Malassezia pachydermatis CBS1879.</title>
        <authorList>
            <person name="Triana S."/>
            <person name="Ohm R."/>
            <person name="Gonzalez A."/>
            <person name="DeCock H."/>
            <person name="Restrepo S."/>
            <person name="Celis A."/>
        </authorList>
    </citation>
    <scope>NUCLEOTIDE SEQUENCE [LARGE SCALE GENOMIC DNA]</scope>
    <source>
        <strain evidence="12 13">CBS 1879</strain>
    </source>
</reference>
<proteinExistence type="inferred from homology"/>
<dbReference type="PRINTS" id="PR00171">
    <property type="entry name" value="SUGRTRNSPORT"/>
</dbReference>
<dbReference type="InterPro" id="IPR005829">
    <property type="entry name" value="Sugar_transporter_CS"/>
</dbReference>
<feature type="compositionally biased region" description="Gly residues" evidence="9">
    <location>
        <begin position="583"/>
        <end position="597"/>
    </location>
</feature>
<evidence type="ECO:0000313" key="12">
    <source>
        <dbReference type="EMBL" id="KOS12815.1"/>
    </source>
</evidence>
<feature type="transmembrane region" description="Helical" evidence="10">
    <location>
        <begin position="335"/>
        <end position="360"/>
    </location>
</feature>
<gene>
    <name evidence="12" type="ORF">Malapachy_0540</name>
</gene>
<feature type="transmembrane region" description="Helical" evidence="10">
    <location>
        <begin position="118"/>
        <end position="137"/>
    </location>
</feature>
<feature type="transmembrane region" description="Helical" evidence="10">
    <location>
        <begin position="143"/>
        <end position="164"/>
    </location>
</feature>
<dbReference type="PROSITE" id="PS00217">
    <property type="entry name" value="SUGAR_TRANSPORT_2"/>
    <property type="match status" value="1"/>
</dbReference>
<sequence length="613" mass="68664">MIHIPHFPGADKLSGTSIRFITTFTCATAFLLFGYDQGVMSSLIEEPMLAASMPEIAKYEPNGAGTALRTAHDVTQVKLQPWLFSDNIQGAVVSCYELGCMIGAIFILFRGDALGRRWCVMIGSTIMIVGTVVMVLYDTMGNFIVGRIVAGLGNGMNTATIPVLQSELSHPRYRGLLVFIEGALLGGGVMISYWLDFAFYFLRWNSVQWRFPIAFQIVFCIVIIIGIMIMPESPRWLVKKNRVEEAESVLARVYGKPRDDPEVQQELHTLVDAIQLNEQRLGPFRYREMLETGPSQNFYRTVLGMGGQCMQQWTGINNLTYYANTVFKMVQPDDIISRILVCCSGVLYFLAASAAVFFIDLIGRRHLMIWGAFGMMLCFAIISGMVYMVQQKPAGDPTTQVYGKVAEAFIYIYFVPWSLGWLGMAWLYPPEVNNMRVRAPAAAMSTIVNWLMNFTVVMISPPAFKSLKNHTFTMFGAFNLLFIPIVYCFYPETKHRGLEEMDLIFEDAYHEGFWRKSRFMTNAAYFSITRPFLSPEELDAVLQHREQEKADGKVPTKPEEINTGNFMYDVDDNEFGDQKRLGAGAGNGTDTGVGMGTGNVDITSPTANPGPQV</sequence>
<evidence type="ECO:0000256" key="8">
    <source>
        <dbReference type="RuleBase" id="RU003346"/>
    </source>
</evidence>
<comment type="caution">
    <text evidence="12">The sequence shown here is derived from an EMBL/GenBank/DDBJ whole genome shotgun (WGS) entry which is preliminary data.</text>
</comment>
<evidence type="ECO:0000256" key="5">
    <source>
        <dbReference type="ARBA" id="ARBA00022989"/>
    </source>
</evidence>
<evidence type="ECO:0000313" key="13">
    <source>
        <dbReference type="Proteomes" id="UP000037751"/>
    </source>
</evidence>
<feature type="transmembrane region" description="Helical" evidence="10">
    <location>
        <begin position="408"/>
        <end position="429"/>
    </location>
</feature>
<dbReference type="InterPro" id="IPR036259">
    <property type="entry name" value="MFS_trans_sf"/>
</dbReference>
<feature type="transmembrane region" description="Helical" evidence="10">
    <location>
        <begin position="88"/>
        <end position="109"/>
    </location>
</feature>
<evidence type="ECO:0000256" key="9">
    <source>
        <dbReference type="SAM" id="MobiDB-lite"/>
    </source>
</evidence>
<evidence type="ECO:0000256" key="10">
    <source>
        <dbReference type="SAM" id="Phobius"/>
    </source>
</evidence>
<dbReference type="PANTHER" id="PTHR48022:SF68">
    <property type="entry name" value="MAJOR FACILITATOR SUPERFAMILY (MFS) PROFILE DOMAIN-CONTAINING PROTEIN-RELATED"/>
    <property type="match status" value="1"/>
</dbReference>
<comment type="catalytic activity">
    <reaction evidence="7">
        <text>myo-inositol(out) + H(+)(out) = myo-inositol(in) + H(+)(in)</text>
        <dbReference type="Rhea" id="RHEA:60364"/>
        <dbReference type="ChEBI" id="CHEBI:15378"/>
        <dbReference type="ChEBI" id="CHEBI:17268"/>
    </reaction>
</comment>
<keyword evidence="13" id="KW-1185">Reference proteome</keyword>
<dbReference type="InterPro" id="IPR003663">
    <property type="entry name" value="Sugar/inositol_transpt"/>
</dbReference>
<feature type="transmembrane region" description="Helical" evidence="10">
    <location>
        <begin position="367"/>
        <end position="388"/>
    </location>
</feature>
<dbReference type="GeneID" id="28726931"/>
<feature type="transmembrane region" description="Helical" evidence="10">
    <location>
        <begin position="176"/>
        <end position="195"/>
    </location>
</feature>
<dbReference type="FunFam" id="1.20.1250.20:FF:000061">
    <property type="entry name" value="MFS sugar transporter"/>
    <property type="match status" value="1"/>
</dbReference>
<dbReference type="Gene3D" id="1.20.1250.20">
    <property type="entry name" value="MFS general substrate transporter like domains"/>
    <property type="match status" value="1"/>
</dbReference>
<dbReference type="STRING" id="77020.A0A0M9VN09"/>
<dbReference type="PROSITE" id="PS00216">
    <property type="entry name" value="SUGAR_TRANSPORT_1"/>
    <property type="match status" value="1"/>
</dbReference>
<feature type="compositionally biased region" description="Polar residues" evidence="9">
    <location>
        <begin position="600"/>
        <end position="613"/>
    </location>
</feature>
<dbReference type="EMBL" id="LGAV01000008">
    <property type="protein sequence ID" value="KOS12815.1"/>
    <property type="molecule type" value="Genomic_DNA"/>
</dbReference>
<keyword evidence="3 8" id="KW-0813">Transport</keyword>
<evidence type="ECO:0000256" key="6">
    <source>
        <dbReference type="ARBA" id="ARBA00023136"/>
    </source>
</evidence>
<dbReference type="RefSeq" id="XP_017990447.1">
    <property type="nucleotide sequence ID" value="XM_018135056.1"/>
</dbReference>
<keyword evidence="4 10" id="KW-0812">Transmembrane</keyword>
<dbReference type="AlphaFoldDB" id="A0A0M9VN09"/>
<dbReference type="InterPro" id="IPR050360">
    <property type="entry name" value="MFS_Sugar_Transporters"/>
</dbReference>
<protein>
    <submittedName>
        <fullName evidence="12">General substrate transporter</fullName>
    </submittedName>
</protein>
<dbReference type="PANTHER" id="PTHR48022">
    <property type="entry name" value="PLASTIDIC GLUCOSE TRANSPORTER 4"/>
    <property type="match status" value="1"/>
</dbReference>
<dbReference type="PROSITE" id="PS50850">
    <property type="entry name" value="MFS"/>
    <property type="match status" value="1"/>
</dbReference>
<feature type="transmembrane region" description="Helical" evidence="10">
    <location>
        <begin position="441"/>
        <end position="460"/>
    </location>
</feature>
<dbReference type="OrthoDB" id="2544694at2759"/>
<comment type="similarity">
    <text evidence="2 8">Belongs to the major facilitator superfamily. Sugar transporter (TC 2.A.1.1) family.</text>
</comment>
<feature type="transmembrane region" description="Helical" evidence="10">
    <location>
        <begin position="207"/>
        <end position="230"/>
    </location>
</feature>
<comment type="subcellular location">
    <subcellularLocation>
        <location evidence="1">Membrane</location>
        <topology evidence="1">Multi-pass membrane protein</topology>
    </subcellularLocation>
</comment>
<keyword evidence="6 10" id="KW-0472">Membrane</keyword>
<evidence type="ECO:0000256" key="1">
    <source>
        <dbReference type="ARBA" id="ARBA00004141"/>
    </source>
</evidence>
<evidence type="ECO:0000259" key="11">
    <source>
        <dbReference type="PROSITE" id="PS50850"/>
    </source>
</evidence>